<proteinExistence type="predicted"/>
<name>A0A096BNE1_9BACT</name>
<keyword evidence="1" id="KW-1133">Transmembrane helix</keyword>
<sequence>MNIKNLSYNVIFCYFFSLVVISCNLHSSHPILEAYLYRVIDNYPQKESGGNCQLPNYTRWIQMEFGVKNNTKDTLFLPISIVNGYNSFHSKIVLKEGNKKYKESIDQRLMYGKNDAILAPGNHTTIKILLYDTDLKRMGIQQTISSKQLINRISFIFYSNQKDFFYYKIPFIMFYNSNKQNKIDIKDIEEETKQSWDVNCDSINKIVYAFYKSGMIINPIKTGNTSNRELLK</sequence>
<evidence type="ECO:0008006" key="4">
    <source>
        <dbReference type="Google" id="ProtNLM"/>
    </source>
</evidence>
<keyword evidence="1" id="KW-0472">Membrane</keyword>
<evidence type="ECO:0000313" key="3">
    <source>
        <dbReference type="Proteomes" id="UP000029556"/>
    </source>
</evidence>
<organism evidence="2 3">
    <name type="scientific">Hoylesella buccalis DNF00853</name>
    <dbReference type="NCBI Taxonomy" id="1401074"/>
    <lineage>
        <taxon>Bacteria</taxon>
        <taxon>Pseudomonadati</taxon>
        <taxon>Bacteroidota</taxon>
        <taxon>Bacteroidia</taxon>
        <taxon>Bacteroidales</taxon>
        <taxon>Prevotellaceae</taxon>
        <taxon>Hoylesella</taxon>
    </lineage>
</organism>
<evidence type="ECO:0000256" key="1">
    <source>
        <dbReference type="SAM" id="Phobius"/>
    </source>
</evidence>
<comment type="caution">
    <text evidence="2">The sequence shown here is derived from an EMBL/GenBank/DDBJ whole genome shotgun (WGS) entry which is preliminary data.</text>
</comment>
<keyword evidence="1" id="KW-0812">Transmembrane</keyword>
<dbReference type="EMBL" id="JRNN01000065">
    <property type="protein sequence ID" value="KGF34689.1"/>
    <property type="molecule type" value="Genomic_DNA"/>
</dbReference>
<accession>A0A096BNE1</accession>
<dbReference type="PROSITE" id="PS51257">
    <property type="entry name" value="PROKAR_LIPOPROTEIN"/>
    <property type="match status" value="1"/>
</dbReference>
<gene>
    <name evidence="2" type="ORF">HMPREF2137_06845</name>
</gene>
<protein>
    <recommendedName>
        <fullName evidence="4">Lipoprotein</fullName>
    </recommendedName>
</protein>
<dbReference type="Proteomes" id="UP000029556">
    <property type="component" value="Unassembled WGS sequence"/>
</dbReference>
<evidence type="ECO:0000313" key="2">
    <source>
        <dbReference type="EMBL" id="KGF34689.1"/>
    </source>
</evidence>
<reference evidence="2 3" key="1">
    <citation type="submission" date="2014-07" db="EMBL/GenBank/DDBJ databases">
        <authorList>
            <person name="McCorrison J."/>
            <person name="Sanka R."/>
            <person name="Torralba M."/>
            <person name="Gillis M."/>
            <person name="Haft D.H."/>
            <person name="Methe B."/>
            <person name="Sutton G."/>
            <person name="Nelson K.E."/>
        </authorList>
    </citation>
    <scope>NUCLEOTIDE SEQUENCE [LARGE SCALE GENOMIC DNA]</scope>
    <source>
        <strain evidence="2 3">DNF00853</strain>
    </source>
</reference>
<dbReference type="RefSeq" id="WP_023058358.1">
    <property type="nucleotide sequence ID" value="NZ_JRNN01000065.1"/>
</dbReference>
<dbReference type="AlphaFoldDB" id="A0A096BNE1"/>
<feature type="transmembrane region" description="Helical" evidence="1">
    <location>
        <begin position="6"/>
        <end position="25"/>
    </location>
</feature>
<dbReference type="OrthoDB" id="1080331at2"/>